<dbReference type="AlphaFoldDB" id="A0A841GMR1"/>
<evidence type="ECO:0000313" key="2">
    <source>
        <dbReference type="Proteomes" id="UP000585721"/>
    </source>
</evidence>
<dbReference type="Proteomes" id="UP000585721">
    <property type="component" value="Unassembled WGS sequence"/>
</dbReference>
<reference evidence="1 2" key="1">
    <citation type="submission" date="2020-08" db="EMBL/GenBank/DDBJ databases">
        <title>Genomic Encyclopedia of Type Strains, Phase IV (KMG-IV): sequencing the most valuable type-strain genomes for metagenomic binning, comparative biology and taxonomic classification.</title>
        <authorList>
            <person name="Goeker M."/>
        </authorList>
    </citation>
    <scope>NUCLEOTIDE SEQUENCE [LARGE SCALE GENOMIC DNA]</scope>
    <source>
        <strain evidence="1 2">DSM 22975</strain>
    </source>
</reference>
<dbReference type="EMBL" id="JACHGR010000007">
    <property type="protein sequence ID" value="MBB6056411.1"/>
    <property type="molecule type" value="Genomic_DNA"/>
</dbReference>
<dbReference type="PROSITE" id="PS51257">
    <property type="entry name" value="PROKAR_LIPOPROTEIN"/>
    <property type="match status" value="1"/>
</dbReference>
<dbReference type="RefSeq" id="WP_188027130.1">
    <property type="nucleotide sequence ID" value="NZ_JACHGR010000007.1"/>
</dbReference>
<comment type="caution">
    <text evidence="1">The sequence shown here is derived from an EMBL/GenBank/DDBJ whole genome shotgun (WGS) entry which is preliminary data.</text>
</comment>
<dbReference type="InterPro" id="IPR013783">
    <property type="entry name" value="Ig-like_fold"/>
</dbReference>
<organism evidence="1 2">
    <name type="scientific">Tolumonas osonensis</name>
    <dbReference type="NCBI Taxonomy" id="675874"/>
    <lineage>
        <taxon>Bacteria</taxon>
        <taxon>Pseudomonadati</taxon>
        <taxon>Pseudomonadota</taxon>
        <taxon>Gammaproteobacteria</taxon>
        <taxon>Aeromonadales</taxon>
        <taxon>Aeromonadaceae</taxon>
        <taxon>Tolumonas</taxon>
    </lineage>
</organism>
<protein>
    <recommendedName>
        <fullName evidence="3">Pullulanase</fullName>
    </recommendedName>
</protein>
<gene>
    <name evidence="1" type="ORF">HNR75_002343</name>
</gene>
<proteinExistence type="predicted"/>
<dbReference type="Gene3D" id="2.60.40.10">
    <property type="entry name" value="Immunoglobulins"/>
    <property type="match status" value="1"/>
</dbReference>
<accession>A0A841GMR1</accession>
<name>A0A841GMR1_9GAMM</name>
<evidence type="ECO:0008006" key="3">
    <source>
        <dbReference type="Google" id="ProtNLM"/>
    </source>
</evidence>
<keyword evidence="2" id="KW-1185">Reference proteome</keyword>
<sequence>MRLVISLIAGVLIVGCSSQSNQHDIQDRVSSGSVLFLRGDMTNWDALPEYKVQQTSTRLFSVKANLPEAGKTYHFKFADAQWNPSMNYGTAIDDAALSLNRPLPVRAYSYLDELKFTPEQAGTYEFMLDFRGHKPVALVKLAQ</sequence>
<evidence type="ECO:0000313" key="1">
    <source>
        <dbReference type="EMBL" id="MBB6056411.1"/>
    </source>
</evidence>